<dbReference type="SUPFAM" id="SSF55797">
    <property type="entry name" value="PR-1-like"/>
    <property type="match status" value="1"/>
</dbReference>
<dbReference type="Gene3D" id="3.40.33.10">
    <property type="entry name" value="CAP"/>
    <property type="match status" value="1"/>
</dbReference>
<organism evidence="2 3">
    <name type="scientific">Ancylostoma caninum</name>
    <name type="common">Dog hookworm</name>
    <dbReference type="NCBI Taxonomy" id="29170"/>
    <lineage>
        <taxon>Eukaryota</taxon>
        <taxon>Metazoa</taxon>
        <taxon>Ecdysozoa</taxon>
        <taxon>Nematoda</taxon>
        <taxon>Chromadorea</taxon>
        <taxon>Rhabditida</taxon>
        <taxon>Rhabditina</taxon>
        <taxon>Rhabditomorpha</taxon>
        <taxon>Strongyloidea</taxon>
        <taxon>Ancylostomatidae</taxon>
        <taxon>Ancylostomatinae</taxon>
        <taxon>Ancylostoma</taxon>
    </lineage>
</organism>
<dbReference type="SMART" id="SM00198">
    <property type="entry name" value="SCP"/>
    <property type="match status" value="1"/>
</dbReference>
<dbReference type="AlphaFoldDB" id="A0A368FVG6"/>
<reference evidence="2 3" key="1">
    <citation type="submission" date="2014-10" db="EMBL/GenBank/DDBJ databases">
        <title>Draft genome of the hookworm Ancylostoma caninum.</title>
        <authorList>
            <person name="Mitreva M."/>
        </authorList>
    </citation>
    <scope>NUCLEOTIDE SEQUENCE [LARGE SCALE GENOMIC DNA]</scope>
    <source>
        <strain evidence="2 3">Baltimore</strain>
    </source>
</reference>
<dbReference type="STRING" id="29170.A0A368FVG6"/>
<evidence type="ECO:0000313" key="3">
    <source>
        <dbReference type="Proteomes" id="UP000252519"/>
    </source>
</evidence>
<gene>
    <name evidence="2" type="ORF">ANCCAN_17922</name>
</gene>
<dbReference type="OrthoDB" id="5816351at2759"/>
<accession>A0A368FVG6</accession>
<proteinExistence type="predicted"/>
<dbReference type="Pfam" id="PF00188">
    <property type="entry name" value="CAP"/>
    <property type="match status" value="1"/>
</dbReference>
<dbReference type="EMBL" id="JOJR01000578">
    <property type="protein sequence ID" value="RCN36201.1"/>
    <property type="molecule type" value="Genomic_DNA"/>
</dbReference>
<dbReference type="CDD" id="cd05380">
    <property type="entry name" value="CAP_euk"/>
    <property type="match status" value="1"/>
</dbReference>
<name>A0A368FVG6_ANCCA</name>
<dbReference type="InterPro" id="IPR035940">
    <property type="entry name" value="CAP_sf"/>
</dbReference>
<keyword evidence="3" id="KW-1185">Reference proteome</keyword>
<evidence type="ECO:0000259" key="1">
    <source>
        <dbReference type="SMART" id="SM00198"/>
    </source>
</evidence>
<sequence>MEKNGDWGIAPPATSMYKMKYDCEAETYAMSHAMSCDKELWTPEERPGYKENIHVLNTVQTTPEGAAQHAMAMWWSQLANYGVRTDMMYTPEIHASMTNKVSKFTKVRAMAWWNNQKLGCAVQNCGTFYLVVCMYRPGGNDIGNRVYKVGAVCSECPGKCMDGLCWW</sequence>
<protein>
    <submittedName>
        <fullName evidence="2">SCP-like protein</fullName>
    </submittedName>
</protein>
<feature type="domain" description="SCP" evidence="1">
    <location>
        <begin position="2"/>
        <end position="143"/>
    </location>
</feature>
<evidence type="ECO:0000313" key="2">
    <source>
        <dbReference type="EMBL" id="RCN36201.1"/>
    </source>
</evidence>
<dbReference type="InterPro" id="IPR014044">
    <property type="entry name" value="CAP_dom"/>
</dbReference>
<dbReference type="Proteomes" id="UP000252519">
    <property type="component" value="Unassembled WGS sequence"/>
</dbReference>
<comment type="caution">
    <text evidence="2">The sequence shown here is derived from an EMBL/GenBank/DDBJ whole genome shotgun (WGS) entry which is preliminary data.</text>
</comment>